<comment type="caution">
    <text evidence="3">The sequence shown here is derived from an EMBL/GenBank/DDBJ whole genome shotgun (WGS) entry which is preliminary data.</text>
</comment>
<dbReference type="EMBL" id="CAJVPY010005665">
    <property type="protein sequence ID" value="CAG8647934.1"/>
    <property type="molecule type" value="Genomic_DNA"/>
</dbReference>
<evidence type="ECO:0000313" key="3">
    <source>
        <dbReference type="EMBL" id="CAG8647934.1"/>
    </source>
</evidence>
<accession>A0A9N9H2D3</accession>
<dbReference type="PANTHER" id="PTHR31121">
    <property type="entry name" value="ALPHA-1,2 MANNOSYLTRANSFERASE KTR1"/>
    <property type="match status" value="1"/>
</dbReference>
<dbReference type="Pfam" id="PF01793">
    <property type="entry name" value="Glyco_transf_15"/>
    <property type="match status" value="1"/>
</dbReference>
<feature type="non-terminal residue" evidence="3">
    <location>
        <position position="1"/>
    </location>
</feature>
<dbReference type="GO" id="GO:0006493">
    <property type="term" value="P:protein O-linked glycosylation"/>
    <property type="evidence" value="ECO:0007669"/>
    <property type="project" value="TreeGrafter"/>
</dbReference>
<dbReference type="GO" id="GO:0005794">
    <property type="term" value="C:Golgi apparatus"/>
    <property type="evidence" value="ECO:0007669"/>
    <property type="project" value="TreeGrafter"/>
</dbReference>
<dbReference type="SUPFAM" id="SSF53448">
    <property type="entry name" value="Nucleotide-diphospho-sugar transferases"/>
    <property type="match status" value="1"/>
</dbReference>
<evidence type="ECO:0000256" key="2">
    <source>
        <dbReference type="ARBA" id="ARBA00022679"/>
    </source>
</evidence>
<dbReference type="InterPro" id="IPR002685">
    <property type="entry name" value="Glyco_trans_15"/>
</dbReference>
<evidence type="ECO:0000313" key="4">
    <source>
        <dbReference type="Proteomes" id="UP000789405"/>
    </source>
</evidence>
<dbReference type="GO" id="GO:0000026">
    <property type="term" value="F:alpha-1,2-mannosyltransferase activity"/>
    <property type="evidence" value="ECO:0007669"/>
    <property type="project" value="TreeGrafter"/>
</dbReference>
<dbReference type="AlphaFoldDB" id="A0A9N9H2D3"/>
<dbReference type="GO" id="GO:0006487">
    <property type="term" value="P:protein N-linked glycosylation"/>
    <property type="evidence" value="ECO:0007669"/>
    <property type="project" value="TreeGrafter"/>
</dbReference>
<protein>
    <submittedName>
        <fullName evidence="3">24323_t:CDS:1</fullName>
    </submittedName>
</protein>
<evidence type="ECO:0000256" key="1">
    <source>
        <dbReference type="ARBA" id="ARBA00007677"/>
    </source>
</evidence>
<comment type="similarity">
    <text evidence="1">Belongs to the glycosyltransferase 15 family.</text>
</comment>
<dbReference type="Proteomes" id="UP000789405">
    <property type="component" value="Unassembled WGS sequence"/>
</dbReference>
<dbReference type="InterPro" id="IPR029044">
    <property type="entry name" value="Nucleotide-diphossugar_trans"/>
</dbReference>
<dbReference type="Gene3D" id="3.90.550.10">
    <property type="entry name" value="Spore Coat Polysaccharide Biosynthesis Protein SpsA, Chain A"/>
    <property type="match status" value="1"/>
</dbReference>
<keyword evidence="4" id="KW-1185">Reference proteome</keyword>
<dbReference type="PANTHER" id="PTHR31121:SF6">
    <property type="entry name" value="ALPHA-1,2 MANNOSYLTRANSFERASE KTR1"/>
    <property type="match status" value="1"/>
</dbReference>
<name>A0A9N9H2D3_9GLOM</name>
<sequence>MTNAKTEYGVIPKEHWNIPDDIDMNLNELLKTYDYYWRVEPNVDFYCDIDFDPFVYMKENDIKYGFTLVPYESLAIIPTLWGTVKEFIRMYPNLIEDDSIFEFITDDHGKTYNLCQFWSNFEIADLNFWRSEAYTKLVNFLDKKGGFFYDRWGDAPIHTIAAALFLEKHQIRFFEEIGYHHGSLINCPKGNRLQSKCRCDPVDSV</sequence>
<proteinExistence type="inferred from homology"/>
<keyword evidence="2" id="KW-0808">Transferase</keyword>
<reference evidence="3" key="1">
    <citation type="submission" date="2021-06" db="EMBL/GenBank/DDBJ databases">
        <authorList>
            <person name="Kallberg Y."/>
            <person name="Tangrot J."/>
            <person name="Rosling A."/>
        </authorList>
    </citation>
    <scope>NUCLEOTIDE SEQUENCE</scope>
    <source>
        <strain evidence="3">MA453B</strain>
    </source>
</reference>
<gene>
    <name evidence="3" type="ORF">DERYTH_LOCUS10023</name>
</gene>
<dbReference type="OrthoDB" id="439943at2759"/>
<dbReference type="GO" id="GO:0000032">
    <property type="term" value="P:cell wall mannoprotein biosynthetic process"/>
    <property type="evidence" value="ECO:0007669"/>
    <property type="project" value="TreeGrafter"/>
</dbReference>
<organism evidence="3 4">
    <name type="scientific">Dentiscutata erythropus</name>
    <dbReference type="NCBI Taxonomy" id="1348616"/>
    <lineage>
        <taxon>Eukaryota</taxon>
        <taxon>Fungi</taxon>
        <taxon>Fungi incertae sedis</taxon>
        <taxon>Mucoromycota</taxon>
        <taxon>Glomeromycotina</taxon>
        <taxon>Glomeromycetes</taxon>
        <taxon>Diversisporales</taxon>
        <taxon>Gigasporaceae</taxon>
        <taxon>Dentiscutata</taxon>
    </lineage>
</organism>
<dbReference type="GO" id="GO:0016020">
    <property type="term" value="C:membrane"/>
    <property type="evidence" value="ECO:0007669"/>
    <property type="project" value="InterPro"/>
</dbReference>